<protein>
    <submittedName>
        <fullName evidence="1">Uncharacterized protein</fullName>
    </submittedName>
</protein>
<reference evidence="1" key="1">
    <citation type="thesis" date="2021" institute="BYU ScholarsArchive" country="Provo, UT, USA">
        <title>Applications of and Algorithms for Genome Assembly and Genomic Analyses with an Emphasis on Marine Teleosts.</title>
        <authorList>
            <person name="Pickett B.D."/>
        </authorList>
    </citation>
    <scope>NUCLEOTIDE SEQUENCE</scope>
    <source>
        <strain evidence="1">HI-2016</strain>
    </source>
</reference>
<accession>A0A8T2MR66</accession>
<organism evidence="1 2">
    <name type="scientific">Albula glossodonta</name>
    <name type="common">roundjaw bonefish</name>
    <dbReference type="NCBI Taxonomy" id="121402"/>
    <lineage>
        <taxon>Eukaryota</taxon>
        <taxon>Metazoa</taxon>
        <taxon>Chordata</taxon>
        <taxon>Craniata</taxon>
        <taxon>Vertebrata</taxon>
        <taxon>Euteleostomi</taxon>
        <taxon>Actinopterygii</taxon>
        <taxon>Neopterygii</taxon>
        <taxon>Teleostei</taxon>
        <taxon>Albuliformes</taxon>
        <taxon>Albulidae</taxon>
        <taxon>Albula</taxon>
    </lineage>
</organism>
<gene>
    <name evidence="1" type="ORF">JZ751_030055</name>
</gene>
<comment type="caution">
    <text evidence="1">The sequence shown here is derived from an EMBL/GenBank/DDBJ whole genome shotgun (WGS) entry which is preliminary data.</text>
</comment>
<dbReference type="AlphaFoldDB" id="A0A8T2MR66"/>
<name>A0A8T2MR66_9TELE</name>
<dbReference type="Proteomes" id="UP000824540">
    <property type="component" value="Unassembled WGS sequence"/>
</dbReference>
<evidence type="ECO:0000313" key="2">
    <source>
        <dbReference type="Proteomes" id="UP000824540"/>
    </source>
</evidence>
<proteinExistence type="predicted"/>
<dbReference type="EMBL" id="JAFBMS010000997">
    <property type="protein sequence ID" value="KAG9329690.1"/>
    <property type="molecule type" value="Genomic_DNA"/>
</dbReference>
<sequence length="179" mass="19210">MRGRGYEEAVLVTGGSQLKMRGRRSNGQPVKPPVNASLLQNWGRELCAVGGGSSVLKGRSVFLRAASLAIIRVVFAGGQDPLRPADVLEGHAHRPSAAVGMASVAVLCFHVPPRPALCAYSRELPGNSSLAVYAAPHDLAWKLESKDARSLHVCQASTRHFQNVVFDPTDRRLLSLSHV</sequence>
<evidence type="ECO:0000313" key="1">
    <source>
        <dbReference type="EMBL" id="KAG9329690.1"/>
    </source>
</evidence>
<keyword evidence="2" id="KW-1185">Reference proteome</keyword>